<dbReference type="GO" id="GO:0006412">
    <property type="term" value="P:translation"/>
    <property type="evidence" value="ECO:0007669"/>
    <property type="project" value="UniProtKB-UniRule"/>
</dbReference>
<dbReference type="Pfam" id="PF00238">
    <property type="entry name" value="Ribosomal_L14"/>
    <property type="match status" value="1"/>
</dbReference>
<dbReference type="InterPro" id="IPR019972">
    <property type="entry name" value="Ribosomal_uL14_CS"/>
</dbReference>
<accession>A0A1U9JTR4</accession>
<name>A0A1U9JTR4_9HYPH</name>
<dbReference type="KEGG" id="thd:BHV28_05490"/>
<evidence type="ECO:0000313" key="8">
    <source>
        <dbReference type="EMBL" id="AQS41256.1"/>
    </source>
</evidence>
<comment type="subunit">
    <text evidence="5">Part of the 50S ribosomal subunit. Forms a cluster with proteins L3 and L19. In the 70S ribosome, L14 and L19 interact and together make contacts with the 16S rRNA in bridges B5 and B8.</text>
</comment>
<dbReference type="GO" id="GO:0070180">
    <property type="term" value="F:large ribosomal subunit rRNA binding"/>
    <property type="evidence" value="ECO:0007669"/>
    <property type="project" value="TreeGrafter"/>
</dbReference>
<dbReference type="PANTHER" id="PTHR11761:SF3">
    <property type="entry name" value="LARGE RIBOSOMAL SUBUNIT PROTEIN UL14M"/>
    <property type="match status" value="1"/>
</dbReference>
<organism evidence="8 9">
    <name type="scientific">Candidatus Tokpelaia hoelldobleri</name>
    <dbReference type="NCBI Taxonomy" id="1902579"/>
    <lineage>
        <taxon>Bacteria</taxon>
        <taxon>Pseudomonadati</taxon>
        <taxon>Pseudomonadota</taxon>
        <taxon>Alphaproteobacteria</taxon>
        <taxon>Hyphomicrobiales</taxon>
        <taxon>Candidatus Tokpelaia</taxon>
    </lineage>
</organism>
<dbReference type="Proteomes" id="UP000188912">
    <property type="component" value="Chromosome"/>
</dbReference>
<reference evidence="8 9" key="2">
    <citation type="journal article" date="2016" name="Sci. Rep.">
        <title>The genome of Rhizobiales bacteria in predatory ants reveals urease gene functions but no genes for nitrogen fixation.</title>
        <authorList>
            <person name="Neuvonen M.M."/>
            <person name="Tamarit D."/>
            <person name="Naslund K."/>
            <person name="Liebig J."/>
            <person name="Feldhaar H."/>
            <person name="Moran N.A."/>
            <person name="Guy L."/>
            <person name="Andersson S.G."/>
        </authorList>
    </citation>
    <scope>NUCLEOTIDE SEQUENCE [LARGE SCALE GENOMIC DNA]</scope>
    <source>
        <strain evidence="8 9">Hsal</strain>
    </source>
</reference>
<dbReference type="HAMAP" id="MF_01367">
    <property type="entry name" value="Ribosomal_uL14"/>
    <property type="match status" value="1"/>
</dbReference>
<dbReference type="InterPro" id="IPR000218">
    <property type="entry name" value="Ribosomal_uL14"/>
</dbReference>
<evidence type="ECO:0000256" key="7">
    <source>
        <dbReference type="RuleBase" id="RU003950"/>
    </source>
</evidence>
<evidence type="ECO:0000256" key="6">
    <source>
        <dbReference type="RuleBase" id="RU003949"/>
    </source>
</evidence>
<keyword evidence="2 5" id="KW-0694">RNA-binding</keyword>
<comment type="function">
    <text evidence="5 7">Binds to 23S rRNA. Forms part of two intersubunit bridges in the 70S ribosome.</text>
</comment>
<dbReference type="GO" id="GO:0003735">
    <property type="term" value="F:structural constituent of ribosome"/>
    <property type="evidence" value="ECO:0007669"/>
    <property type="project" value="InterPro"/>
</dbReference>
<proteinExistence type="inferred from homology"/>
<evidence type="ECO:0000256" key="4">
    <source>
        <dbReference type="ARBA" id="ARBA00023274"/>
    </source>
</evidence>
<keyword evidence="9" id="KW-1185">Reference proteome</keyword>
<sequence length="122" mass="13407">MIQMQTNLDVADNSGARRVMCIKVLGGSKRRYASVGDIIVVSVKEAIPRGRVKKGDVMKAVVVRTAKDIRRADGSVIRFDKNAAVLIDNKKEPIGTRIFGPVPRELRAKSHMKIISLAPEVL</sequence>
<keyword evidence="1 5" id="KW-0699">rRNA-binding</keyword>
<dbReference type="InterPro" id="IPR005745">
    <property type="entry name" value="Ribosomal_uL14_bac-type"/>
</dbReference>
<evidence type="ECO:0000313" key="9">
    <source>
        <dbReference type="Proteomes" id="UP000188912"/>
    </source>
</evidence>
<dbReference type="AlphaFoldDB" id="A0A1U9JTR4"/>
<dbReference type="STRING" id="1902579.BHV28_05490"/>
<evidence type="ECO:0000256" key="5">
    <source>
        <dbReference type="HAMAP-Rule" id="MF_01367"/>
    </source>
</evidence>
<dbReference type="NCBIfam" id="TIGR01067">
    <property type="entry name" value="rplN_bact"/>
    <property type="match status" value="1"/>
</dbReference>
<evidence type="ECO:0000256" key="1">
    <source>
        <dbReference type="ARBA" id="ARBA00022730"/>
    </source>
</evidence>
<dbReference type="SUPFAM" id="SSF50193">
    <property type="entry name" value="Ribosomal protein L14"/>
    <property type="match status" value="1"/>
</dbReference>
<evidence type="ECO:0000256" key="2">
    <source>
        <dbReference type="ARBA" id="ARBA00022884"/>
    </source>
</evidence>
<protein>
    <recommendedName>
        <fullName evidence="5">Large ribosomal subunit protein uL14</fullName>
    </recommendedName>
</protein>
<keyword evidence="4 5" id="KW-0687">Ribonucleoprotein</keyword>
<dbReference type="PANTHER" id="PTHR11761">
    <property type="entry name" value="50S/60S RIBOSOMAL PROTEIN L14/L23"/>
    <property type="match status" value="1"/>
</dbReference>
<dbReference type="InterPro" id="IPR036853">
    <property type="entry name" value="Ribosomal_uL14_sf"/>
</dbReference>
<dbReference type="Gene3D" id="2.40.150.20">
    <property type="entry name" value="Ribosomal protein L14"/>
    <property type="match status" value="1"/>
</dbReference>
<keyword evidence="3 5" id="KW-0689">Ribosomal protein</keyword>
<dbReference type="GO" id="GO:0022625">
    <property type="term" value="C:cytosolic large ribosomal subunit"/>
    <property type="evidence" value="ECO:0007669"/>
    <property type="project" value="TreeGrafter"/>
</dbReference>
<dbReference type="CDD" id="cd00337">
    <property type="entry name" value="Ribosomal_uL14"/>
    <property type="match status" value="1"/>
</dbReference>
<gene>
    <name evidence="5 8" type="primary">rplN</name>
    <name evidence="8" type="ORF">BHV28_05490</name>
</gene>
<dbReference type="EMBL" id="CP017315">
    <property type="protein sequence ID" value="AQS41256.1"/>
    <property type="molecule type" value="Genomic_DNA"/>
</dbReference>
<dbReference type="SMART" id="SM01374">
    <property type="entry name" value="Ribosomal_L14"/>
    <property type="match status" value="1"/>
</dbReference>
<comment type="similarity">
    <text evidence="5 6">Belongs to the universal ribosomal protein uL14 family.</text>
</comment>
<reference evidence="8 9" key="1">
    <citation type="journal article" date="2010" name="Science">
        <title>Genomic comparison of the ants Camponotus floridanus and Harpegnathos saltator.</title>
        <authorList>
            <person name="Bonasio R."/>
            <person name="Zhang G."/>
            <person name="Ye C."/>
            <person name="Mutti N.S."/>
            <person name="Fang X."/>
            <person name="Qin N."/>
            <person name="Donahue G."/>
            <person name="Yang P."/>
            <person name="Li Q."/>
            <person name="Li C."/>
            <person name="Zhang P."/>
            <person name="Huang Z."/>
            <person name="Berger S.L."/>
            <person name="Reinberg D."/>
            <person name="Wang J."/>
            <person name="Liebig J."/>
        </authorList>
    </citation>
    <scope>NUCLEOTIDE SEQUENCE [LARGE SCALE GENOMIC DNA]</scope>
    <source>
        <strain evidence="8 9">Hsal</strain>
    </source>
</reference>
<dbReference type="PROSITE" id="PS00049">
    <property type="entry name" value="RIBOSOMAL_L14"/>
    <property type="match status" value="1"/>
</dbReference>
<dbReference type="FunFam" id="2.40.150.20:FF:000001">
    <property type="entry name" value="50S ribosomal protein L14"/>
    <property type="match status" value="1"/>
</dbReference>
<evidence type="ECO:0000256" key="3">
    <source>
        <dbReference type="ARBA" id="ARBA00022980"/>
    </source>
</evidence>